<sequence>MTPWLTDGTDTSGPPAVDALHLRPVAFVPEVRLYLAEDPTLLWARLEAAAGRRLQAPFWASAWPGGQALARYVLDHPALVAGRRVLDIASGSGLVAIAAAHAGAASVLANDIDPYAAVAIEANARANGVAMTCLSHDLLDGAGEDAEVVLAGDGLYEPALAARVLDFLARQAARGALVLAGDPGRGHSGSGLLERVAVYEQPALGPAEDHQNSQTAVFRVRRGAPPDPRRSAGS</sequence>
<dbReference type="SUPFAM" id="SSF53335">
    <property type="entry name" value="S-adenosyl-L-methionine-dependent methyltransferases"/>
    <property type="match status" value="1"/>
</dbReference>
<comment type="caution">
    <text evidence="4">The sequence shown here is derived from an EMBL/GenBank/DDBJ whole genome shotgun (WGS) entry which is preliminary data.</text>
</comment>
<reference evidence="4 5" key="1">
    <citation type="submission" date="2018-11" db="EMBL/GenBank/DDBJ databases">
        <title>Sequencing the genomes of 1000 actinobacteria strains.</title>
        <authorList>
            <person name="Klenk H.-P."/>
        </authorList>
    </citation>
    <scope>NUCLEOTIDE SEQUENCE [LARGE SCALE GENOMIC DNA]</scope>
    <source>
        <strain evidence="4 5">DSM 43634</strain>
    </source>
</reference>
<protein>
    <submittedName>
        <fullName evidence="4">Putative nicotinamide N-methyase</fullName>
    </submittedName>
</protein>
<dbReference type="PANTHER" id="PTHR43648:SF1">
    <property type="entry name" value="ELECTRON TRANSFER FLAVOPROTEIN BETA SUBUNIT LYSINE METHYLTRANSFERASE"/>
    <property type="match status" value="1"/>
</dbReference>
<dbReference type="GO" id="GO:0016279">
    <property type="term" value="F:protein-lysine N-methyltransferase activity"/>
    <property type="evidence" value="ECO:0007669"/>
    <property type="project" value="TreeGrafter"/>
</dbReference>
<dbReference type="Proteomes" id="UP000271683">
    <property type="component" value="Unassembled WGS sequence"/>
</dbReference>
<evidence type="ECO:0000256" key="1">
    <source>
        <dbReference type="ARBA" id="ARBA00022603"/>
    </source>
</evidence>
<dbReference type="GO" id="GO:0032259">
    <property type="term" value="P:methylation"/>
    <property type="evidence" value="ECO:0007669"/>
    <property type="project" value="UniProtKB-KW"/>
</dbReference>
<dbReference type="Pfam" id="PF06325">
    <property type="entry name" value="PrmA"/>
    <property type="match status" value="1"/>
</dbReference>
<dbReference type="PANTHER" id="PTHR43648">
    <property type="entry name" value="ELECTRON TRANSFER FLAVOPROTEIN BETA SUBUNIT LYSINE METHYLTRANSFERASE"/>
    <property type="match status" value="1"/>
</dbReference>
<evidence type="ECO:0000256" key="2">
    <source>
        <dbReference type="ARBA" id="ARBA00022679"/>
    </source>
</evidence>
<evidence type="ECO:0000256" key="3">
    <source>
        <dbReference type="SAM" id="MobiDB-lite"/>
    </source>
</evidence>
<keyword evidence="1" id="KW-0489">Methyltransferase</keyword>
<evidence type="ECO:0000313" key="5">
    <source>
        <dbReference type="Proteomes" id="UP000271683"/>
    </source>
</evidence>
<name>A0A3N1GVE2_9ACTN</name>
<proteinExistence type="predicted"/>
<organism evidence="4 5">
    <name type="scientific">Couchioplanes caeruleus</name>
    <dbReference type="NCBI Taxonomy" id="56438"/>
    <lineage>
        <taxon>Bacteria</taxon>
        <taxon>Bacillati</taxon>
        <taxon>Actinomycetota</taxon>
        <taxon>Actinomycetes</taxon>
        <taxon>Micromonosporales</taxon>
        <taxon>Micromonosporaceae</taxon>
        <taxon>Couchioplanes</taxon>
    </lineage>
</organism>
<dbReference type="InterPro" id="IPR029063">
    <property type="entry name" value="SAM-dependent_MTases_sf"/>
</dbReference>
<dbReference type="Gene3D" id="3.40.50.150">
    <property type="entry name" value="Vaccinia Virus protein VP39"/>
    <property type="match status" value="1"/>
</dbReference>
<keyword evidence="2" id="KW-0808">Transferase</keyword>
<dbReference type="InterPro" id="IPR050078">
    <property type="entry name" value="Ribosomal_L11_MeTrfase_PrmA"/>
</dbReference>
<dbReference type="AlphaFoldDB" id="A0A3N1GVE2"/>
<dbReference type="OrthoDB" id="9794615at2"/>
<dbReference type="RefSeq" id="WP_084557032.1">
    <property type="nucleotide sequence ID" value="NZ_RJKL01000001.1"/>
</dbReference>
<dbReference type="EMBL" id="RJKL01000001">
    <property type="protein sequence ID" value="ROP34086.1"/>
    <property type="molecule type" value="Genomic_DNA"/>
</dbReference>
<evidence type="ECO:0000313" key="4">
    <source>
        <dbReference type="EMBL" id="ROP34086.1"/>
    </source>
</evidence>
<accession>A0A3N1GVE2</accession>
<feature type="region of interest" description="Disordered" evidence="3">
    <location>
        <begin position="203"/>
        <end position="234"/>
    </location>
</feature>
<gene>
    <name evidence="4" type="ORF">EDD30_7154</name>
</gene>